<name>A0A5B9EE41_9BACT</name>
<keyword evidence="1" id="KW-0732">Signal</keyword>
<feature type="signal peptide" evidence="1">
    <location>
        <begin position="1"/>
        <end position="20"/>
    </location>
</feature>
<keyword evidence="4" id="KW-1185">Reference proteome</keyword>
<dbReference type="Pfam" id="PF08308">
    <property type="entry name" value="PEGA"/>
    <property type="match status" value="1"/>
</dbReference>
<proteinExistence type="predicted"/>
<feature type="chain" id="PRO_5022776513" evidence="1">
    <location>
        <begin position="21"/>
        <end position="133"/>
    </location>
</feature>
<feature type="domain" description="PEGA" evidence="2">
    <location>
        <begin position="64"/>
        <end position="130"/>
    </location>
</feature>
<dbReference type="AlphaFoldDB" id="A0A5B9EE41"/>
<protein>
    <submittedName>
        <fullName evidence="3">PEGA domain-containing protein</fullName>
    </submittedName>
</protein>
<evidence type="ECO:0000256" key="1">
    <source>
        <dbReference type="SAM" id="SignalP"/>
    </source>
</evidence>
<evidence type="ECO:0000313" key="3">
    <source>
        <dbReference type="EMBL" id="QEE29050.1"/>
    </source>
</evidence>
<dbReference type="InterPro" id="IPR013229">
    <property type="entry name" value="PEGA"/>
</dbReference>
<dbReference type="Proteomes" id="UP000321820">
    <property type="component" value="Chromosome"/>
</dbReference>
<gene>
    <name evidence="3" type="ORF">FTW19_14205</name>
</gene>
<reference evidence="3 4" key="1">
    <citation type="submission" date="2019-08" db="EMBL/GenBank/DDBJ databases">
        <title>Complete genome sequence of Terriglobus albidus strain ORNL.</title>
        <authorList>
            <person name="Podar M."/>
        </authorList>
    </citation>
    <scope>NUCLEOTIDE SEQUENCE [LARGE SCALE GENOMIC DNA]</scope>
    <source>
        <strain evidence="3 4">ORNL</strain>
    </source>
</reference>
<evidence type="ECO:0000259" key="2">
    <source>
        <dbReference type="Pfam" id="PF08308"/>
    </source>
</evidence>
<dbReference type="OrthoDB" id="129910at2"/>
<dbReference type="KEGG" id="talb:FTW19_14205"/>
<organism evidence="3 4">
    <name type="scientific">Terriglobus albidus</name>
    <dbReference type="NCBI Taxonomy" id="1592106"/>
    <lineage>
        <taxon>Bacteria</taxon>
        <taxon>Pseudomonadati</taxon>
        <taxon>Acidobacteriota</taxon>
        <taxon>Terriglobia</taxon>
        <taxon>Terriglobales</taxon>
        <taxon>Acidobacteriaceae</taxon>
        <taxon>Terriglobus</taxon>
    </lineage>
</organism>
<sequence>MKRFVLFAISLVVLAAPVLAAPPGRFVGPRVGVVYGGRVGPWGWYDPYYGFYSYYGAGLTPTAGTVKLDTSVKDAEVFINGSYAGTVSKLKTMTMLPGNYTVELRAFGRESYKRDIFVIPGKTIKLTAEMRVL</sequence>
<evidence type="ECO:0000313" key="4">
    <source>
        <dbReference type="Proteomes" id="UP000321820"/>
    </source>
</evidence>
<accession>A0A5B9EE41</accession>
<dbReference type="EMBL" id="CP042806">
    <property type="protein sequence ID" value="QEE29050.1"/>
    <property type="molecule type" value="Genomic_DNA"/>
</dbReference>
<dbReference type="RefSeq" id="WP_147648248.1">
    <property type="nucleotide sequence ID" value="NZ_CP042806.1"/>
</dbReference>